<keyword evidence="8" id="KW-1185">Reference proteome</keyword>
<evidence type="ECO:0000256" key="5">
    <source>
        <dbReference type="ARBA" id="ARBA00023002"/>
    </source>
</evidence>
<dbReference type="InterPro" id="IPR006076">
    <property type="entry name" value="FAD-dep_OxRdtase"/>
</dbReference>
<dbReference type="PANTHER" id="PTHR10961:SF24">
    <property type="entry name" value="HYPOTHETICAL FRUCTOSYL AMINE:OXYGEN OXIDOREDUCTASE (EUROFUNG)"/>
    <property type="match status" value="1"/>
</dbReference>
<feature type="domain" description="FAD dependent oxidoreductase" evidence="6">
    <location>
        <begin position="40"/>
        <end position="411"/>
    </location>
</feature>
<gene>
    <name evidence="7" type="ORF">MPDQ_003433</name>
</gene>
<name>A0A507QLA9_MONPU</name>
<comment type="similarity">
    <text evidence="2">Belongs to the MSOX/MTOX family.</text>
</comment>
<dbReference type="SUPFAM" id="SSF51905">
    <property type="entry name" value="FAD/NAD(P)-binding domain"/>
    <property type="match status" value="1"/>
</dbReference>
<comment type="cofactor">
    <cofactor evidence="1">
        <name>FAD</name>
        <dbReference type="ChEBI" id="CHEBI:57692"/>
    </cofactor>
</comment>
<dbReference type="GO" id="GO:0008115">
    <property type="term" value="F:sarcosine oxidase activity"/>
    <property type="evidence" value="ECO:0007669"/>
    <property type="project" value="TreeGrafter"/>
</dbReference>
<evidence type="ECO:0000313" key="8">
    <source>
        <dbReference type="Proteomes" id="UP000319663"/>
    </source>
</evidence>
<dbReference type="Proteomes" id="UP000319663">
    <property type="component" value="Unassembled WGS sequence"/>
</dbReference>
<dbReference type="Gene3D" id="3.30.9.10">
    <property type="entry name" value="D-Amino Acid Oxidase, subunit A, domain 2"/>
    <property type="match status" value="1"/>
</dbReference>
<dbReference type="EMBL" id="VIFY01000218">
    <property type="protein sequence ID" value="TQB68421.1"/>
    <property type="molecule type" value="Genomic_DNA"/>
</dbReference>
<keyword evidence="4" id="KW-0274">FAD</keyword>
<proteinExistence type="inferred from homology"/>
<keyword evidence="5" id="KW-0560">Oxidoreductase</keyword>
<dbReference type="PANTHER" id="PTHR10961">
    <property type="entry name" value="PEROXISOMAL SARCOSINE OXIDASE"/>
    <property type="match status" value="1"/>
</dbReference>
<dbReference type="GO" id="GO:0050660">
    <property type="term" value="F:flavin adenine dinucleotide binding"/>
    <property type="evidence" value="ECO:0007669"/>
    <property type="project" value="InterPro"/>
</dbReference>
<evidence type="ECO:0000256" key="1">
    <source>
        <dbReference type="ARBA" id="ARBA00001974"/>
    </source>
</evidence>
<evidence type="ECO:0000256" key="4">
    <source>
        <dbReference type="ARBA" id="ARBA00022827"/>
    </source>
</evidence>
<dbReference type="STRING" id="5098.A0A507QLA9"/>
<protein>
    <recommendedName>
        <fullName evidence="6">FAD dependent oxidoreductase domain-containing protein</fullName>
    </recommendedName>
</protein>
<dbReference type="OrthoDB" id="2219495at2759"/>
<organism evidence="7 8">
    <name type="scientific">Monascus purpureus</name>
    <name type="common">Red mold</name>
    <name type="synonym">Monascus anka</name>
    <dbReference type="NCBI Taxonomy" id="5098"/>
    <lineage>
        <taxon>Eukaryota</taxon>
        <taxon>Fungi</taxon>
        <taxon>Dikarya</taxon>
        <taxon>Ascomycota</taxon>
        <taxon>Pezizomycotina</taxon>
        <taxon>Eurotiomycetes</taxon>
        <taxon>Eurotiomycetidae</taxon>
        <taxon>Eurotiales</taxon>
        <taxon>Aspergillaceae</taxon>
        <taxon>Monascus</taxon>
    </lineage>
</organism>
<comment type="caution">
    <text evidence="7">The sequence shown here is derived from an EMBL/GenBank/DDBJ whole genome shotgun (WGS) entry which is preliminary data.</text>
</comment>
<sequence>MVSDPAVRGNPSVPSLSIELRISGFNPDQSTAKDFGHSSKILVVGAGTWGASTALHLARRGYTDVTVLDAYPQPSAISAGNDVNKIVSFQNPPSEDDPDYVNKTFFAALAKGFREDPVFRPHFHETGNIIAAFSPGGLKAIRGRHREGFDVVELNTPEDFRKTMPPGILTGPLPGWKGFWRKNGAGWVHARNALVSAITEAKRLGVTFVGGQLEGKVVRLLYDSEGKDVIGVQTADGRQHLASRVILAAGANADQFLDFKKQLRPTAWTLAHIRMSPEEAQKYRNLPVLFNADQGFFIEPDEDKHEMKVCDEHCGYCNWVMDENGERRSVPFARHQIPVESAERIRGLLRATMPQLAERPFSFARICWCADTVDRNFLIDYHPDHPSLLLAVGASGRGFAHIPSIGGFIVDRLEGVLNERIAYAVRWRPEQAVNRNWDDTQNRFGGSYKVMDFQKVTEWTDIPHEDNALPFGSVVPRI</sequence>
<dbReference type="AlphaFoldDB" id="A0A507QLA9"/>
<evidence type="ECO:0000313" key="7">
    <source>
        <dbReference type="EMBL" id="TQB68421.1"/>
    </source>
</evidence>
<reference evidence="7 8" key="1">
    <citation type="submission" date="2019-06" db="EMBL/GenBank/DDBJ databases">
        <title>Wine fermentation using esterase from Monascus purpureus.</title>
        <authorList>
            <person name="Geng C."/>
            <person name="Zhang Y."/>
        </authorList>
    </citation>
    <scope>NUCLEOTIDE SEQUENCE [LARGE SCALE GENOMIC DNA]</scope>
    <source>
        <strain evidence="7">HQ1</strain>
    </source>
</reference>
<keyword evidence="3" id="KW-0285">Flavoprotein</keyword>
<dbReference type="InterPro" id="IPR036188">
    <property type="entry name" value="FAD/NAD-bd_sf"/>
</dbReference>
<evidence type="ECO:0000256" key="2">
    <source>
        <dbReference type="ARBA" id="ARBA00010989"/>
    </source>
</evidence>
<dbReference type="Gene3D" id="3.50.50.60">
    <property type="entry name" value="FAD/NAD(P)-binding domain"/>
    <property type="match status" value="1"/>
</dbReference>
<dbReference type="InterPro" id="IPR045170">
    <property type="entry name" value="MTOX"/>
</dbReference>
<evidence type="ECO:0000259" key="6">
    <source>
        <dbReference type="Pfam" id="PF01266"/>
    </source>
</evidence>
<accession>A0A507QLA9</accession>
<evidence type="ECO:0000256" key="3">
    <source>
        <dbReference type="ARBA" id="ARBA00022630"/>
    </source>
</evidence>
<dbReference type="GO" id="GO:0051698">
    <property type="term" value="F:saccharopine oxidase activity"/>
    <property type="evidence" value="ECO:0007669"/>
    <property type="project" value="TreeGrafter"/>
</dbReference>
<dbReference type="Pfam" id="PF01266">
    <property type="entry name" value="DAO"/>
    <property type="match status" value="1"/>
</dbReference>